<dbReference type="Gene3D" id="3.90.1200.10">
    <property type="match status" value="1"/>
</dbReference>
<evidence type="ECO:0000313" key="2">
    <source>
        <dbReference type="EMBL" id="QSB44496.1"/>
    </source>
</evidence>
<dbReference type="CDD" id="cd05154">
    <property type="entry name" value="ACAD10_11_N-like"/>
    <property type="match status" value="1"/>
</dbReference>
<protein>
    <submittedName>
        <fullName evidence="2">Phosphotransferase family protein</fullName>
    </submittedName>
</protein>
<dbReference type="SUPFAM" id="SSF56112">
    <property type="entry name" value="Protein kinase-like (PK-like)"/>
    <property type="match status" value="1"/>
</dbReference>
<sequence>MELTTPAPANVWDDAIRTARARFTHIDPERLAAFISAQPDVHGPVSIEDFDTLTDGSGMSNGIAFFTAVIDRGEGPQRESLVLRYAPGVSLLQQKSFEDEFLTMQAVHAAGLTVPAVMWLDADGEGIGAPGFVMERVVGEIPASAMYSRGPFAKLSNEDRHRMMLEPAGFHGRLRKAAIGPDRVPHLLKRGEGATPLERELSWWLKEAQLITEPDDPRFLRVKSVHDWLLANQPPVREATLIHGDAQHCNTIFRDGVPAGVLDWELAHLGYAETDIVMMVLTTEILKLTDIVVDDTPTEEEYIARYEAESGEKVEHWAYFKLCMAYRYLVGQIFAANALPNPEEMWAIVDKIVTENLAEAKAASASSQQA</sequence>
<dbReference type="RefSeq" id="WP_205442158.1">
    <property type="nucleotide sequence ID" value="NZ_CP061510.1"/>
</dbReference>
<dbReference type="PANTHER" id="PTHR21310">
    <property type="entry name" value="AMINOGLYCOSIDE PHOSPHOTRANSFERASE-RELATED-RELATED"/>
    <property type="match status" value="1"/>
</dbReference>
<reference evidence="2 3" key="1">
    <citation type="submission" date="2020-09" db="EMBL/GenBank/DDBJ databases">
        <title>Complete genome sequence of altererythrobacter flavus SS-21NJ, isolated from Dongying oil sludge in Shandong province.</title>
        <authorList>
            <person name="Sun S."/>
            <person name="Zhang Z."/>
        </authorList>
    </citation>
    <scope>NUCLEOTIDE SEQUENCE [LARGE SCALE GENOMIC DNA]</scope>
    <source>
        <strain evidence="2 3">SS-21NJ</strain>
    </source>
</reference>
<evidence type="ECO:0000313" key="3">
    <source>
        <dbReference type="Proteomes" id="UP000663637"/>
    </source>
</evidence>
<dbReference type="Proteomes" id="UP000663637">
    <property type="component" value="Chromosome"/>
</dbReference>
<dbReference type="InterPro" id="IPR041726">
    <property type="entry name" value="ACAD10_11_N"/>
</dbReference>
<feature type="domain" description="Aminoglycoside phosphotransferase" evidence="1">
    <location>
        <begin position="78"/>
        <end position="289"/>
    </location>
</feature>
<dbReference type="EMBL" id="CP061510">
    <property type="protein sequence ID" value="QSB44496.1"/>
    <property type="molecule type" value="Genomic_DNA"/>
</dbReference>
<dbReference type="InterPro" id="IPR051678">
    <property type="entry name" value="AGP_Transferase"/>
</dbReference>
<gene>
    <name evidence="2" type="ORF">IDJ81_14560</name>
</gene>
<dbReference type="Pfam" id="PF01636">
    <property type="entry name" value="APH"/>
    <property type="match status" value="1"/>
</dbReference>
<proteinExistence type="predicted"/>
<evidence type="ECO:0000259" key="1">
    <source>
        <dbReference type="Pfam" id="PF01636"/>
    </source>
</evidence>
<name>A0ABX7K8B1_9SPHN</name>
<dbReference type="InterPro" id="IPR011009">
    <property type="entry name" value="Kinase-like_dom_sf"/>
</dbReference>
<dbReference type="Gene3D" id="3.30.200.20">
    <property type="entry name" value="Phosphorylase Kinase, domain 1"/>
    <property type="match status" value="1"/>
</dbReference>
<dbReference type="InterPro" id="IPR002575">
    <property type="entry name" value="Aminoglycoside_PTrfase"/>
</dbReference>
<organism evidence="2 3">
    <name type="scientific">Tsuneonella flava</name>
    <dbReference type="NCBI Taxonomy" id="2055955"/>
    <lineage>
        <taxon>Bacteria</taxon>
        <taxon>Pseudomonadati</taxon>
        <taxon>Pseudomonadota</taxon>
        <taxon>Alphaproteobacteria</taxon>
        <taxon>Sphingomonadales</taxon>
        <taxon>Erythrobacteraceae</taxon>
        <taxon>Tsuneonella</taxon>
    </lineage>
</organism>
<accession>A0ABX7K8B1</accession>
<keyword evidence="3" id="KW-1185">Reference proteome</keyword>